<protein>
    <submittedName>
        <fullName evidence="17">Uncharacterized protein</fullName>
    </submittedName>
</protein>
<dbReference type="InterPro" id="IPR050440">
    <property type="entry name" value="Laminin/Netrin_ECM"/>
</dbReference>
<comment type="caution">
    <text evidence="10">Lacks conserved residue(s) required for the propagation of feature annotation.</text>
</comment>
<dbReference type="PROSITE" id="PS51117">
    <property type="entry name" value="LAMININ_NTER"/>
    <property type="match status" value="1"/>
</dbReference>
<keyword evidence="11" id="KW-0175">Coiled coil</keyword>
<dbReference type="PROSITE" id="PS00022">
    <property type="entry name" value="EGF_1"/>
    <property type="match status" value="1"/>
</dbReference>
<feature type="disulfide bond" evidence="10">
    <location>
        <begin position="441"/>
        <end position="453"/>
    </location>
</feature>
<evidence type="ECO:0000256" key="7">
    <source>
        <dbReference type="ARBA" id="ARBA00023157"/>
    </source>
</evidence>
<sequence>MRLLILLSFVLNYVWTQDFANNDEYQFGRAIKCKRDDGIGQRCMPVFENVAYNRIVVANNTCGTYGKPEEYCVQTGVSGATKICETCYEKVPGQNHPADLMTDIKIDGNPTWWQSQTLLDNRYGVHLILDFKKKYNIAFIRIRFHTIRPHSFAIHKKSTYSPSERWLPYQFYSRTCNDTYGLPNKGIVTLANQNIALCTDRYSGMIPLSGGNVAYLTLDHRPGKNNFDRYPSLQEWVTVTQLKISLDQLNTFGDEVFGDPKVLKSYYFAISDIAVGGRCKCNGHASTCARNQNTARYYCECDHNTAGVDCEKCLPLYNDRPWRRASGRFANPCKKCDCNGLADTCVFDEQLWIDSNYRSGGRCVNCQKNTDGVNCERCKQYHYRKTSSESCTPCNCNQDGSRSASCNNDGRCSCKPGVTGDKCDRCISGYYGFSSTGCQPCYCDKEGALSNTCDATGQCKCKENVMGKRCDQCKPNHFDLDTTNAKGCKACFCNGHGVSCTHAQGIQSKLISSTFDTDLNGWRLEDQYGNDYTNLLRRQQGTQHITSEAVGSKTLYMVAPSRYLGDKLSSYAKNFAFTYGIYREPEDPEIVTSREDIIFEGAGMTATYEITSQNNERPKGRFVKFNYKLVEPSGMTTFNFQKLLSDLTAIKIRTTFLKNRRFAIDDVNMESTQYVSLNSLDQVTWKEKCQCQVGYAGEQCEKCQPGFTRENVGSGPLGRCVPCECNNHGTRCDPETGICECQDNTSGRNCELCKKGYYGNPTRGTKDDCQPCPCIFANECILIGQSVKCTDCPEGHIGDNCEKCADGYFGDPEGKLGTPTKCQRCDCNGNVDPNAIGNCDGLTGACLKCIYNTTNGDEEKCEECADGFYGDALAEPKGNCTACKCFEPGTKKPAGHVAGEAISCDKNGKCECLDNVKGDHCDQCPAGHWNVQSGNGCEKCNCHPDGSIGEDCDIETGQCKCRPGVAGRTCNQCAPGHFEFSADGCKACNCHPDGSVHQNCTSDGVCVCKPGVLGIKCDQCPENKYNLSVGCIACPKCFDLVQLAVNKLRQRLSTMNLTKGNFTNEEVGIDVRDENFENAIRALDKAIDELKKKTNSLLDGDKQLFEFFDGLRKQFEKINERFGELKSMVEQSKEASEKGEVEVTRAEEIIEEIKKLLQDAEDKIAQESAKLFDKNDDSAVDLSDLAKEMREIAKEARKLATKHEKEAGEIQSTTDMALNQSTNAYNTAKMARDMEEKINKELKENVVDVDEAMKLAEESRKLINDSVAESNAAIADGKKLIDEAMEELPDFKAKEMKESADEKAKSASEVSEKSDQLLKENKEAIEQLKKDDTEARRLMKEGRELKTDSNDLYAKAKNASDEAMQAQEDGKRVANEAKEMLKTLMEFEETIAKSKANATEAMKLIPLIKKLIKEANEVANVADKKVSGAEGDAEESHNTASNAHNVTMAAKNDIDDLIAQAKKLLNETMSFMMNEVVETQNNIKETDKKLDEYKEIAIEDGKKVDKASDDSKMAAEVASKANNDLTKSLEDVDKLIETIENLDEINLAELEEAERRFAAAQDQIDGAISFEINSLQNKLKSQNATITEYELDLDPLRAQVDFVHQLYQYLPKTCFRSPEGLEGNQNAKK</sequence>
<feature type="disulfide bond" evidence="10">
    <location>
        <begin position="461"/>
        <end position="470"/>
    </location>
</feature>
<dbReference type="Proteomes" id="UP000594262">
    <property type="component" value="Unplaced"/>
</dbReference>
<dbReference type="FunFam" id="2.10.25.10:FF:000074">
    <property type="entry name" value="Laminin subunit alpha"/>
    <property type="match status" value="1"/>
</dbReference>
<evidence type="ECO:0000256" key="2">
    <source>
        <dbReference type="ARBA" id="ARBA00022525"/>
    </source>
</evidence>
<keyword evidence="18" id="KW-1185">Reference proteome</keyword>
<feature type="domain" description="Laminin EGF-like" evidence="14">
    <location>
        <begin position="940"/>
        <end position="987"/>
    </location>
</feature>
<comment type="subcellular location">
    <subcellularLocation>
        <location evidence="1">Secreted</location>
        <location evidence="1">Extracellular space</location>
        <location evidence="1">Extracellular matrix</location>
        <location evidence="1">Basement membrane</location>
    </subcellularLocation>
</comment>
<feature type="disulfide bond" evidence="10">
    <location>
        <begin position="912"/>
        <end position="921"/>
    </location>
</feature>
<evidence type="ECO:0000256" key="3">
    <source>
        <dbReference type="ARBA" id="ARBA00022530"/>
    </source>
</evidence>
<evidence type="ECO:0000256" key="11">
    <source>
        <dbReference type="SAM" id="Coils"/>
    </source>
</evidence>
<dbReference type="Pfam" id="PF00055">
    <property type="entry name" value="Laminin_N"/>
    <property type="match status" value="1"/>
</dbReference>
<feature type="domain" description="Laminin IV type A" evidence="15">
    <location>
        <begin position="517"/>
        <end position="688"/>
    </location>
</feature>
<evidence type="ECO:0000259" key="14">
    <source>
        <dbReference type="PROSITE" id="PS50027"/>
    </source>
</evidence>
<dbReference type="SUPFAM" id="SSF57196">
    <property type="entry name" value="EGF/Laminin"/>
    <property type="match status" value="8"/>
</dbReference>
<dbReference type="PANTHER" id="PTHR10574">
    <property type="entry name" value="NETRIN/LAMININ-RELATED"/>
    <property type="match status" value="1"/>
</dbReference>
<evidence type="ECO:0000256" key="1">
    <source>
        <dbReference type="ARBA" id="ARBA00004302"/>
    </source>
</evidence>
<dbReference type="Pfam" id="PF00052">
    <property type="entry name" value="Laminin_B"/>
    <property type="match status" value="1"/>
</dbReference>
<evidence type="ECO:0000256" key="5">
    <source>
        <dbReference type="ARBA" id="ARBA00022737"/>
    </source>
</evidence>
<dbReference type="PROSITE" id="PS51115">
    <property type="entry name" value="LAMININ_IVA"/>
    <property type="match status" value="1"/>
</dbReference>
<dbReference type="CDD" id="cd00055">
    <property type="entry name" value="EGF_Lam"/>
    <property type="match status" value="9"/>
</dbReference>
<dbReference type="GO" id="GO:0009888">
    <property type="term" value="P:tissue development"/>
    <property type="evidence" value="ECO:0007669"/>
    <property type="project" value="TreeGrafter"/>
</dbReference>
<feature type="signal peptide" evidence="13">
    <location>
        <begin position="1"/>
        <end position="16"/>
    </location>
</feature>
<keyword evidence="6" id="KW-0084">Basement membrane</keyword>
<feature type="disulfide bond" evidence="10">
    <location>
        <begin position="942"/>
        <end position="959"/>
    </location>
</feature>
<evidence type="ECO:0000313" key="17">
    <source>
        <dbReference type="EnsemblMetazoa" id="CLYHEMP021568.1"/>
    </source>
</evidence>
<evidence type="ECO:0000259" key="15">
    <source>
        <dbReference type="PROSITE" id="PS51115"/>
    </source>
</evidence>
<dbReference type="EnsemblMetazoa" id="CLYHEMT021568.1">
    <property type="protein sequence ID" value="CLYHEMP021568.1"/>
    <property type="gene ID" value="CLYHEMG021568"/>
</dbReference>
<dbReference type="InterPro" id="IPR008211">
    <property type="entry name" value="Laminin_N"/>
</dbReference>
<keyword evidence="2" id="KW-0964">Secreted</keyword>
<dbReference type="Gene3D" id="2.10.25.10">
    <property type="entry name" value="Laminin"/>
    <property type="match status" value="10"/>
</dbReference>
<dbReference type="GO" id="GO:0005604">
    <property type="term" value="C:basement membrane"/>
    <property type="evidence" value="ECO:0007669"/>
    <property type="project" value="UniProtKB-SubCell"/>
</dbReference>
<feature type="disulfide bond" evidence="10">
    <location>
        <begin position="961"/>
        <end position="970"/>
    </location>
</feature>
<feature type="chain" id="PRO_5029794412" evidence="13">
    <location>
        <begin position="17"/>
        <end position="1629"/>
    </location>
</feature>
<dbReference type="FunFam" id="2.10.25.10:FF:000067">
    <property type="entry name" value="Laminin subunit gamma 1"/>
    <property type="match status" value="1"/>
</dbReference>
<keyword evidence="5" id="KW-0677">Repeat</keyword>
<feature type="disulfide bond" evidence="10">
    <location>
        <begin position="394"/>
        <end position="406"/>
    </location>
</feature>
<dbReference type="Gene3D" id="2.60.120.260">
    <property type="entry name" value="Galactose-binding domain-like"/>
    <property type="match status" value="1"/>
</dbReference>
<dbReference type="Pfam" id="PF00053">
    <property type="entry name" value="EGF_laminin"/>
    <property type="match status" value="10"/>
</dbReference>
<reference evidence="17" key="1">
    <citation type="submission" date="2021-01" db="UniProtKB">
        <authorList>
            <consortium name="EnsemblMetazoa"/>
        </authorList>
    </citation>
    <scope>IDENTIFICATION</scope>
</reference>
<organism evidence="17 18">
    <name type="scientific">Clytia hemisphaerica</name>
    <dbReference type="NCBI Taxonomy" id="252671"/>
    <lineage>
        <taxon>Eukaryota</taxon>
        <taxon>Metazoa</taxon>
        <taxon>Cnidaria</taxon>
        <taxon>Hydrozoa</taxon>
        <taxon>Hydroidolina</taxon>
        <taxon>Leptothecata</taxon>
        <taxon>Obeliida</taxon>
        <taxon>Clytiidae</taxon>
        <taxon>Clytia</taxon>
    </lineage>
</organism>
<keyword evidence="4 13" id="KW-0732">Signal</keyword>
<feature type="disulfide bond" evidence="10">
    <location>
        <begin position="741"/>
        <end position="750"/>
    </location>
</feature>
<dbReference type="SMART" id="SM00180">
    <property type="entry name" value="EGF_Lam"/>
    <property type="match status" value="11"/>
</dbReference>
<feature type="domain" description="Laminin N-terminal" evidence="16">
    <location>
        <begin position="39"/>
        <end position="278"/>
    </location>
</feature>
<feature type="disulfide bond" evidence="10">
    <location>
        <begin position="1008"/>
        <end position="1017"/>
    </location>
</feature>
<evidence type="ECO:0000256" key="8">
    <source>
        <dbReference type="ARBA" id="ARBA00023180"/>
    </source>
</evidence>
<keyword evidence="9 10" id="KW-0424">Laminin EGF-like domain</keyword>
<dbReference type="FunFam" id="2.10.25.10:FF:000106">
    <property type="entry name" value="Heparan sulfate proteoglycan 2"/>
    <property type="match status" value="1"/>
</dbReference>
<feature type="domain" description="Laminin EGF-like" evidence="14">
    <location>
        <begin position="441"/>
        <end position="490"/>
    </location>
</feature>
<evidence type="ECO:0000256" key="6">
    <source>
        <dbReference type="ARBA" id="ARBA00022869"/>
    </source>
</evidence>
<feature type="domain" description="Laminin EGF-like" evidence="14">
    <location>
        <begin position="988"/>
        <end position="1033"/>
    </location>
</feature>
<keyword evidence="7 10" id="KW-1015">Disulfide bond</keyword>
<proteinExistence type="predicted"/>
<dbReference type="SMART" id="SM00208">
    <property type="entry name" value="TNFR"/>
    <property type="match status" value="2"/>
</dbReference>
<feature type="disulfide bond" evidence="10">
    <location>
        <begin position="414"/>
        <end position="423"/>
    </location>
</feature>
<dbReference type="InterPro" id="IPR001368">
    <property type="entry name" value="TNFR/NGFR_Cys_rich_reg"/>
</dbReference>
<dbReference type="Pfam" id="PF24973">
    <property type="entry name" value="EGF_LMN_ATRN"/>
    <property type="match status" value="1"/>
</dbReference>
<dbReference type="PRINTS" id="PR00011">
    <property type="entry name" value="EGFLAMININ"/>
</dbReference>
<dbReference type="SUPFAM" id="SSF58104">
    <property type="entry name" value="Methyl-accepting chemotaxis protein (MCP) signaling domain"/>
    <property type="match status" value="1"/>
</dbReference>
<dbReference type="PROSITE" id="PS01248">
    <property type="entry name" value="EGF_LAM_1"/>
    <property type="match status" value="5"/>
</dbReference>
<dbReference type="GeneID" id="136823446"/>
<accession>A0A7M6DQ26</accession>
<dbReference type="GO" id="GO:0009887">
    <property type="term" value="P:animal organ morphogenesis"/>
    <property type="evidence" value="ECO:0007669"/>
    <property type="project" value="TreeGrafter"/>
</dbReference>
<dbReference type="OrthoDB" id="430826at2759"/>
<dbReference type="SMART" id="SM00181">
    <property type="entry name" value="EGF"/>
    <property type="match status" value="6"/>
</dbReference>
<evidence type="ECO:0000256" key="12">
    <source>
        <dbReference type="SAM" id="MobiDB-lite"/>
    </source>
</evidence>
<evidence type="ECO:0000256" key="10">
    <source>
        <dbReference type="PROSITE-ProRule" id="PRU00460"/>
    </source>
</evidence>
<evidence type="ECO:0000256" key="13">
    <source>
        <dbReference type="SAM" id="SignalP"/>
    </source>
</evidence>
<feature type="disulfide bond" evidence="10">
    <location>
        <begin position="940"/>
        <end position="952"/>
    </location>
</feature>
<dbReference type="GO" id="GO:0007411">
    <property type="term" value="P:axon guidance"/>
    <property type="evidence" value="ECO:0007669"/>
    <property type="project" value="TreeGrafter"/>
</dbReference>
<dbReference type="Gene3D" id="1.10.287.950">
    <property type="entry name" value="Methyl-accepting chemotaxis protein"/>
    <property type="match status" value="1"/>
</dbReference>
<dbReference type="InterPro" id="IPR000742">
    <property type="entry name" value="EGF"/>
</dbReference>
<evidence type="ECO:0000259" key="16">
    <source>
        <dbReference type="PROSITE" id="PS51117"/>
    </source>
</evidence>
<feature type="domain" description="Laminin EGF-like" evidence="14">
    <location>
        <begin position="723"/>
        <end position="771"/>
    </location>
</feature>
<dbReference type="FunFam" id="2.10.25.10:FF:000166">
    <property type="entry name" value="laminin subunit gamma-1"/>
    <property type="match status" value="1"/>
</dbReference>
<feature type="domain" description="Laminin EGF-like" evidence="14">
    <location>
        <begin position="394"/>
        <end position="440"/>
    </location>
</feature>
<keyword evidence="3" id="KW-0272">Extracellular matrix</keyword>
<dbReference type="InterPro" id="IPR002049">
    <property type="entry name" value="LE_dom"/>
</dbReference>
<keyword evidence="8" id="KW-0325">Glycoprotein</keyword>
<dbReference type="RefSeq" id="XP_066935737.1">
    <property type="nucleotide sequence ID" value="XM_067079636.1"/>
</dbReference>
<feature type="coiled-coil region" evidence="11">
    <location>
        <begin position="1447"/>
        <end position="1496"/>
    </location>
</feature>
<dbReference type="SMART" id="SM00281">
    <property type="entry name" value="LamB"/>
    <property type="match status" value="1"/>
</dbReference>
<dbReference type="InterPro" id="IPR056863">
    <property type="entry name" value="LMN_ATRN_NET-like_EGF"/>
</dbReference>
<feature type="region of interest" description="Disordered" evidence="12">
    <location>
        <begin position="1295"/>
        <end position="1316"/>
    </location>
</feature>
<dbReference type="FunFam" id="2.10.25.10:FF:000051">
    <property type="entry name" value="Laminin subunit alpha 4"/>
    <property type="match status" value="1"/>
</dbReference>
<feature type="domain" description="Laminin EGF-like" evidence="14">
    <location>
        <begin position="883"/>
        <end position="939"/>
    </location>
</feature>
<dbReference type="InterPro" id="IPR000034">
    <property type="entry name" value="Laminin_IV"/>
</dbReference>
<evidence type="ECO:0000256" key="9">
    <source>
        <dbReference type="ARBA" id="ARBA00023292"/>
    </source>
</evidence>
<dbReference type="FunFam" id="2.10.25.10:FF:000307">
    <property type="entry name" value="Basement membrane-specific heparan sulfate proteoglycan core protein"/>
    <property type="match status" value="1"/>
</dbReference>
<evidence type="ECO:0000256" key="4">
    <source>
        <dbReference type="ARBA" id="ARBA00022729"/>
    </source>
</evidence>
<evidence type="ECO:0000313" key="18">
    <source>
        <dbReference type="Proteomes" id="UP000594262"/>
    </source>
</evidence>
<feature type="coiled-coil region" evidence="11">
    <location>
        <begin position="1143"/>
        <end position="1206"/>
    </location>
</feature>
<feature type="disulfide bond" evidence="10">
    <location>
        <begin position="988"/>
        <end position="1000"/>
    </location>
</feature>
<dbReference type="PANTHER" id="PTHR10574:SF435">
    <property type="entry name" value="LAMININ SUBUNIT GAMMA-1"/>
    <property type="match status" value="1"/>
</dbReference>
<name>A0A7M6DQ26_9CNID</name>
<dbReference type="SMART" id="SM00136">
    <property type="entry name" value="LamNT"/>
    <property type="match status" value="1"/>
</dbReference>
<dbReference type="PROSITE" id="PS50027">
    <property type="entry name" value="EGF_LAM_2"/>
    <property type="match status" value="6"/>
</dbReference>